<feature type="compositionally biased region" description="Low complexity" evidence="1">
    <location>
        <begin position="17"/>
        <end position="31"/>
    </location>
</feature>
<feature type="region of interest" description="Disordered" evidence="1">
    <location>
        <begin position="189"/>
        <end position="219"/>
    </location>
</feature>
<organism evidence="2 3">
    <name type="scientific">Portunus trituberculatus</name>
    <name type="common">Swimming crab</name>
    <name type="synonym">Neptunus trituberculatus</name>
    <dbReference type="NCBI Taxonomy" id="210409"/>
    <lineage>
        <taxon>Eukaryota</taxon>
        <taxon>Metazoa</taxon>
        <taxon>Ecdysozoa</taxon>
        <taxon>Arthropoda</taxon>
        <taxon>Crustacea</taxon>
        <taxon>Multicrustacea</taxon>
        <taxon>Malacostraca</taxon>
        <taxon>Eumalacostraca</taxon>
        <taxon>Eucarida</taxon>
        <taxon>Decapoda</taxon>
        <taxon>Pleocyemata</taxon>
        <taxon>Brachyura</taxon>
        <taxon>Eubrachyura</taxon>
        <taxon>Portunoidea</taxon>
        <taxon>Portunidae</taxon>
        <taxon>Portuninae</taxon>
        <taxon>Portunus</taxon>
    </lineage>
</organism>
<protein>
    <submittedName>
        <fullName evidence="2">Uncharacterized protein</fullName>
    </submittedName>
</protein>
<feature type="compositionally biased region" description="Low complexity" evidence="1">
    <location>
        <begin position="92"/>
        <end position="101"/>
    </location>
</feature>
<dbReference type="EMBL" id="VSRR010057878">
    <property type="protein sequence ID" value="MPC81748.1"/>
    <property type="molecule type" value="Genomic_DNA"/>
</dbReference>
<dbReference type="AlphaFoldDB" id="A0A5B7ILW2"/>
<feature type="compositionally biased region" description="Low complexity" evidence="1">
    <location>
        <begin position="139"/>
        <end position="149"/>
    </location>
</feature>
<evidence type="ECO:0000313" key="2">
    <source>
        <dbReference type="EMBL" id="MPC81748.1"/>
    </source>
</evidence>
<gene>
    <name evidence="2" type="ORF">E2C01_076381</name>
</gene>
<reference evidence="2 3" key="1">
    <citation type="submission" date="2019-05" db="EMBL/GenBank/DDBJ databases">
        <title>Another draft genome of Portunus trituberculatus and its Hox gene families provides insights of decapod evolution.</title>
        <authorList>
            <person name="Jeong J.-H."/>
            <person name="Song I."/>
            <person name="Kim S."/>
            <person name="Choi T."/>
            <person name="Kim D."/>
            <person name="Ryu S."/>
            <person name="Kim W."/>
        </authorList>
    </citation>
    <scope>NUCLEOTIDE SEQUENCE [LARGE SCALE GENOMIC DNA]</scope>
    <source>
        <tissue evidence="2">Muscle</tissue>
    </source>
</reference>
<accession>A0A5B7ILW2</accession>
<dbReference type="Proteomes" id="UP000324222">
    <property type="component" value="Unassembled WGS sequence"/>
</dbReference>
<feature type="region of interest" description="Disordered" evidence="1">
    <location>
        <begin position="1"/>
        <end position="31"/>
    </location>
</feature>
<feature type="region of interest" description="Disordered" evidence="1">
    <location>
        <begin position="130"/>
        <end position="149"/>
    </location>
</feature>
<comment type="caution">
    <text evidence="2">The sequence shown here is derived from an EMBL/GenBank/DDBJ whole genome shotgun (WGS) entry which is preliminary data.</text>
</comment>
<evidence type="ECO:0000256" key="1">
    <source>
        <dbReference type="SAM" id="MobiDB-lite"/>
    </source>
</evidence>
<feature type="compositionally biased region" description="Basic residues" evidence="1">
    <location>
        <begin position="193"/>
        <end position="204"/>
    </location>
</feature>
<proteinExistence type="predicted"/>
<evidence type="ECO:0000313" key="3">
    <source>
        <dbReference type="Proteomes" id="UP000324222"/>
    </source>
</evidence>
<feature type="region of interest" description="Disordered" evidence="1">
    <location>
        <begin position="64"/>
        <end position="101"/>
    </location>
</feature>
<sequence>MAGPHLAGLSRGGAQRGGAAPATGPPTSLLPPFTALRCASNSWRLGRPCACRGGARRPLILKEPWRQGVNTGRRRPGPAVPRVPGRRGGPAAGAAGRRGPAGTRRRLAVLGCAGPRGFTCGTFLAGRGGAGQGDGGTGPRRPAAAPSGWAPAWPGGAAPVLAKALAAAGCVAASPPRASGLLLLAHTAGGRGPRQRCRHSRARGRSGAPGQAPGAGELNQCHWPGTRRCARLRRQLPLGCQPQNTTNFL</sequence>
<keyword evidence="3" id="KW-1185">Reference proteome</keyword>
<name>A0A5B7ILW2_PORTR</name>